<dbReference type="PANTHER" id="PTHR30246:SF1">
    <property type="entry name" value="2-DEHYDRO-3-DEOXY-6-PHOSPHOGALACTONATE ALDOLASE-RELATED"/>
    <property type="match status" value="1"/>
</dbReference>
<dbReference type="Proteomes" id="UP000636793">
    <property type="component" value="Unassembled WGS sequence"/>
</dbReference>
<reference evidence="6" key="2">
    <citation type="submission" date="2020-09" db="EMBL/GenBank/DDBJ databases">
        <authorList>
            <person name="Sun Q."/>
            <person name="Zhou Y."/>
        </authorList>
    </citation>
    <scope>NUCLEOTIDE SEQUENCE</scope>
    <source>
        <strain evidence="6">CGMCC 1.15085</strain>
    </source>
</reference>
<dbReference type="PANTHER" id="PTHR30246">
    <property type="entry name" value="2-KETO-3-DEOXY-6-PHOSPHOGLUCONATE ALDOLASE"/>
    <property type="match status" value="1"/>
</dbReference>
<evidence type="ECO:0000256" key="5">
    <source>
        <dbReference type="ARBA" id="ARBA00023277"/>
    </source>
</evidence>
<reference evidence="6" key="1">
    <citation type="journal article" date="2014" name="Int. J. Syst. Evol. Microbiol.">
        <title>Complete genome sequence of Corynebacterium casei LMG S-19264T (=DSM 44701T), isolated from a smear-ripened cheese.</title>
        <authorList>
            <consortium name="US DOE Joint Genome Institute (JGI-PGF)"/>
            <person name="Walter F."/>
            <person name="Albersmeier A."/>
            <person name="Kalinowski J."/>
            <person name="Ruckert C."/>
        </authorList>
    </citation>
    <scope>NUCLEOTIDE SEQUENCE</scope>
    <source>
        <strain evidence="6">CGMCC 1.15085</strain>
    </source>
</reference>
<comment type="caution">
    <text evidence="6">The sequence shown here is derived from an EMBL/GenBank/DDBJ whole genome shotgun (WGS) entry which is preliminary data.</text>
</comment>
<dbReference type="EMBL" id="BMHI01000001">
    <property type="protein sequence ID" value="GGB19309.1"/>
    <property type="molecule type" value="Genomic_DNA"/>
</dbReference>
<keyword evidence="5" id="KW-0119">Carbohydrate metabolism</keyword>
<gene>
    <name evidence="6" type="primary">eda</name>
    <name evidence="6" type="ORF">GCM10011492_06450</name>
</gene>
<dbReference type="Gene3D" id="3.20.20.70">
    <property type="entry name" value="Aldolase class I"/>
    <property type="match status" value="1"/>
</dbReference>
<evidence type="ECO:0000256" key="4">
    <source>
        <dbReference type="ARBA" id="ARBA00023239"/>
    </source>
</evidence>
<dbReference type="InterPro" id="IPR013785">
    <property type="entry name" value="Aldolase_TIM"/>
</dbReference>
<dbReference type="GO" id="GO:0016829">
    <property type="term" value="F:lyase activity"/>
    <property type="evidence" value="ECO:0007669"/>
    <property type="project" value="UniProtKB-KW"/>
</dbReference>
<dbReference type="SUPFAM" id="SSF51569">
    <property type="entry name" value="Aldolase"/>
    <property type="match status" value="1"/>
</dbReference>
<name>A0A916SY41_9MICO</name>
<accession>A0A916SY41</accession>
<keyword evidence="7" id="KW-1185">Reference proteome</keyword>
<comment type="subunit">
    <text evidence="3">Homotrimer.</text>
</comment>
<proteinExistence type="inferred from homology"/>
<dbReference type="Pfam" id="PF01081">
    <property type="entry name" value="Aldolase"/>
    <property type="match status" value="1"/>
</dbReference>
<evidence type="ECO:0000313" key="7">
    <source>
        <dbReference type="Proteomes" id="UP000636793"/>
    </source>
</evidence>
<dbReference type="NCBIfam" id="TIGR01182">
    <property type="entry name" value="eda"/>
    <property type="match status" value="1"/>
</dbReference>
<organism evidence="6 7">
    <name type="scientific">Flexivirga endophytica</name>
    <dbReference type="NCBI Taxonomy" id="1849103"/>
    <lineage>
        <taxon>Bacteria</taxon>
        <taxon>Bacillati</taxon>
        <taxon>Actinomycetota</taxon>
        <taxon>Actinomycetes</taxon>
        <taxon>Micrococcales</taxon>
        <taxon>Dermacoccaceae</taxon>
        <taxon>Flexivirga</taxon>
    </lineage>
</organism>
<dbReference type="AlphaFoldDB" id="A0A916SY41"/>
<evidence type="ECO:0000256" key="1">
    <source>
        <dbReference type="ARBA" id="ARBA00004761"/>
    </source>
</evidence>
<comment type="pathway">
    <text evidence="1">Carbohydrate acid metabolism.</text>
</comment>
<sequence length="217" mass="21813">MSDKPTGVLEALEQDRVLSIVRAPRIDDVVALTDALSTGGIRVLELTFTTPGLTDLLRAAAEAASRTGAFVGAGTVTSGEQAAAAVAAGAQFIVTPGLGPRAREIVDVAHRAGAAVVLGALTPSEVMTAVDLGADVVKIFPARAVGPSYLSDLHGPFPDVPLIPSGGVSASNAADFLAAGALAVTAGTSVVAPSDVENARWSDITRNAATFCASLRK</sequence>
<keyword evidence="4" id="KW-0456">Lyase</keyword>
<evidence type="ECO:0000256" key="3">
    <source>
        <dbReference type="ARBA" id="ARBA00011233"/>
    </source>
</evidence>
<dbReference type="CDD" id="cd00452">
    <property type="entry name" value="KDPG_aldolase"/>
    <property type="match status" value="1"/>
</dbReference>
<evidence type="ECO:0000256" key="2">
    <source>
        <dbReference type="ARBA" id="ARBA00006906"/>
    </source>
</evidence>
<dbReference type="InterPro" id="IPR000887">
    <property type="entry name" value="Aldlse_KDPG_KHG"/>
</dbReference>
<evidence type="ECO:0000313" key="6">
    <source>
        <dbReference type="EMBL" id="GGB19309.1"/>
    </source>
</evidence>
<comment type="similarity">
    <text evidence="2">Belongs to the KHG/KDPG aldolase family.</text>
</comment>
<protein>
    <submittedName>
        <fullName evidence="6">2-dehydro-3-deoxy-phosphogluconate aldolase</fullName>
    </submittedName>
</protein>
<dbReference type="RefSeq" id="WP_229749416.1">
    <property type="nucleotide sequence ID" value="NZ_BMHI01000001.1"/>
</dbReference>